<dbReference type="Proteomes" id="UP000189796">
    <property type="component" value="Chromosome I"/>
</dbReference>
<dbReference type="GO" id="GO:0046464">
    <property type="term" value="P:acylglycerol catabolic process"/>
    <property type="evidence" value="ECO:0007669"/>
    <property type="project" value="TreeGrafter"/>
</dbReference>
<dbReference type="AlphaFoldDB" id="A0A1M5XWK6"/>
<dbReference type="PANTHER" id="PTHR43798:SF33">
    <property type="entry name" value="HYDROLASE, PUTATIVE (AFU_ORTHOLOGUE AFUA_2G14860)-RELATED"/>
    <property type="match status" value="1"/>
</dbReference>
<dbReference type="PANTHER" id="PTHR43798">
    <property type="entry name" value="MONOACYLGLYCEROL LIPASE"/>
    <property type="match status" value="1"/>
</dbReference>
<name>A0A1M5XWK6_9BRAD</name>
<dbReference type="InterPro" id="IPR050266">
    <property type="entry name" value="AB_hydrolase_sf"/>
</dbReference>
<dbReference type="InterPro" id="IPR029058">
    <property type="entry name" value="AB_hydrolase_fold"/>
</dbReference>
<dbReference type="OrthoDB" id="9808398at2"/>
<dbReference type="InterPro" id="IPR000073">
    <property type="entry name" value="AB_hydrolase_1"/>
</dbReference>
<dbReference type="EMBL" id="LT670817">
    <property type="protein sequence ID" value="SHI03944.1"/>
    <property type="molecule type" value="Genomic_DNA"/>
</dbReference>
<dbReference type="Pfam" id="PF00561">
    <property type="entry name" value="Abhydrolase_1"/>
    <property type="match status" value="1"/>
</dbReference>
<evidence type="ECO:0000313" key="3">
    <source>
        <dbReference type="Proteomes" id="UP000189796"/>
    </source>
</evidence>
<protein>
    <submittedName>
        <fullName evidence="2">Pimeloyl-ACP methyl ester carboxylesterase</fullName>
    </submittedName>
</protein>
<organism evidence="2 3">
    <name type="scientific">Bradyrhizobium erythrophlei</name>
    <dbReference type="NCBI Taxonomy" id="1437360"/>
    <lineage>
        <taxon>Bacteria</taxon>
        <taxon>Pseudomonadati</taxon>
        <taxon>Pseudomonadota</taxon>
        <taxon>Alphaproteobacteria</taxon>
        <taxon>Hyphomicrobiales</taxon>
        <taxon>Nitrobacteraceae</taxon>
        <taxon>Bradyrhizobium</taxon>
    </lineage>
</organism>
<reference evidence="2 3" key="1">
    <citation type="submission" date="2016-11" db="EMBL/GenBank/DDBJ databases">
        <authorList>
            <person name="Jaros S."/>
            <person name="Januszkiewicz K."/>
            <person name="Wedrychowicz H."/>
        </authorList>
    </citation>
    <scope>NUCLEOTIDE SEQUENCE [LARGE SCALE GENOMIC DNA]</scope>
    <source>
        <strain evidence="2 3">GAS138</strain>
    </source>
</reference>
<dbReference type="PRINTS" id="PR00111">
    <property type="entry name" value="ABHYDROLASE"/>
</dbReference>
<dbReference type="Gene3D" id="3.40.50.1820">
    <property type="entry name" value="alpha/beta hydrolase"/>
    <property type="match status" value="1"/>
</dbReference>
<accession>A0A1M5XWK6</accession>
<gene>
    <name evidence="2" type="ORF">SAMN05443248_7670</name>
</gene>
<dbReference type="GO" id="GO:0016020">
    <property type="term" value="C:membrane"/>
    <property type="evidence" value="ECO:0007669"/>
    <property type="project" value="TreeGrafter"/>
</dbReference>
<evidence type="ECO:0000313" key="2">
    <source>
        <dbReference type="EMBL" id="SHI03944.1"/>
    </source>
</evidence>
<dbReference type="SUPFAM" id="SSF53474">
    <property type="entry name" value="alpha/beta-Hydrolases"/>
    <property type="match status" value="1"/>
</dbReference>
<evidence type="ECO:0000259" key="1">
    <source>
        <dbReference type="Pfam" id="PF00561"/>
    </source>
</evidence>
<feature type="domain" description="AB hydrolase-1" evidence="1">
    <location>
        <begin position="28"/>
        <end position="132"/>
    </location>
</feature>
<proteinExistence type="predicted"/>
<dbReference type="GO" id="GO:0047372">
    <property type="term" value="F:monoacylglycerol lipase activity"/>
    <property type="evidence" value="ECO:0007669"/>
    <property type="project" value="TreeGrafter"/>
</dbReference>
<sequence length="279" mass="30653">MPLIKARDGSPLHYAVHDHTDRWRQASTIILVHGFARSGEFWFNMVPYLSRFFRVVCVDLRGLGKSAPLPDPKTVTIDAYIDDLLAVADHANAETFHLVGESIGGAITLSFSGHHPDRVRTLSVIAPAIFANDWIRSTYAVGYPTWEGAIRDLGVEGWTRKSNTLARFPKEIGPAFLEWYAKEVGKADLEVVCAMVNFAATVDARPLLSKITAPVLALYPDGGDIATKEQSSILTNSIADARVTYLQSPYQMLGLLHPAACGEQIRNFAALKDGFVARE</sequence>
<dbReference type="RefSeq" id="WP_079605832.1">
    <property type="nucleotide sequence ID" value="NZ_LT670817.1"/>
</dbReference>